<dbReference type="GO" id="GO:0005886">
    <property type="term" value="C:plasma membrane"/>
    <property type="evidence" value="ECO:0007669"/>
    <property type="project" value="UniProtKB-SubCell"/>
</dbReference>
<comment type="subcellular location">
    <subcellularLocation>
        <location evidence="1">Cell membrane</location>
        <topology evidence="1">Multi-pass membrane protein</topology>
    </subcellularLocation>
</comment>
<keyword evidence="7 8" id="KW-0472">Membrane</keyword>
<evidence type="ECO:0000256" key="1">
    <source>
        <dbReference type="ARBA" id="ARBA00004651"/>
    </source>
</evidence>
<evidence type="ECO:0000256" key="6">
    <source>
        <dbReference type="ARBA" id="ARBA00022989"/>
    </source>
</evidence>
<evidence type="ECO:0000256" key="7">
    <source>
        <dbReference type="ARBA" id="ARBA00023136"/>
    </source>
</evidence>
<keyword evidence="5 8" id="KW-0812">Transmembrane</keyword>
<dbReference type="AlphaFoldDB" id="A0A849C951"/>
<evidence type="ECO:0000256" key="2">
    <source>
        <dbReference type="ARBA" id="ARBA00010735"/>
    </source>
</evidence>
<comment type="similarity">
    <text evidence="2">Belongs to the AzlC family.</text>
</comment>
<organism evidence="9 10">
    <name type="scientific">Nocardia uniformis</name>
    <dbReference type="NCBI Taxonomy" id="53432"/>
    <lineage>
        <taxon>Bacteria</taxon>
        <taxon>Bacillati</taxon>
        <taxon>Actinomycetota</taxon>
        <taxon>Actinomycetes</taxon>
        <taxon>Mycobacteriales</taxon>
        <taxon>Nocardiaceae</taxon>
        <taxon>Nocardia</taxon>
    </lineage>
</organism>
<feature type="transmembrane region" description="Helical" evidence="8">
    <location>
        <begin position="45"/>
        <end position="78"/>
    </location>
</feature>
<evidence type="ECO:0000256" key="3">
    <source>
        <dbReference type="ARBA" id="ARBA00022448"/>
    </source>
</evidence>
<dbReference type="EMBL" id="JABELX010000013">
    <property type="protein sequence ID" value="NNH74366.1"/>
    <property type="molecule type" value="Genomic_DNA"/>
</dbReference>
<dbReference type="GO" id="GO:1903785">
    <property type="term" value="P:L-valine transmembrane transport"/>
    <property type="evidence" value="ECO:0007669"/>
    <property type="project" value="TreeGrafter"/>
</dbReference>
<dbReference type="RefSeq" id="WP_084521702.1">
    <property type="nucleotide sequence ID" value="NZ_JABELX010000013.1"/>
</dbReference>
<evidence type="ECO:0000313" key="9">
    <source>
        <dbReference type="EMBL" id="NNH74366.1"/>
    </source>
</evidence>
<dbReference type="Proteomes" id="UP000586827">
    <property type="component" value="Unassembled WGS sequence"/>
</dbReference>
<dbReference type="Pfam" id="PF03591">
    <property type="entry name" value="AzlC"/>
    <property type="match status" value="1"/>
</dbReference>
<feature type="transmembrane region" description="Helical" evidence="8">
    <location>
        <begin position="185"/>
        <end position="218"/>
    </location>
</feature>
<protein>
    <submittedName>
        <fullName evidence="9">AzlC family ABC transporter permease</fullName>
    </submittedName>
</protein>
<reference evidence="9 10" key="1">
    <citation type="submission" date="2020-05" db="EMBL/GenBank/DDBJ databases">
        <title>MicrobeNet Type strains.</title>
        <authorList>
            <person name="Nicholson A.C."/>
        </authorList>
    </citation>
    <scope>NUCLEOTIDE SEQUENCE [LARGE SCALE GENOMIC DNA]</scope>
    <source>
        <strain evidence="9 10">JCM 3224</strain>
    </source>
</reference>
<evidence type="ECO:0000256" key="4">
    <source>
        <dbReference type="ARBA" id="ARBA00022475"/>
    </source>
</evidence>
<comment type="caution">
    <text evidence="9">The sequence shown here is derived from an EMBL/GenBank/DDBJ whole genome shotgun (WGS) entry which is preliminary data.</text>
</comment>
<evidence type="ECO:0000256" key="5">
    <source>
        <dbReference type="ARBA" id="ARBA00022692"/>
    </source>
</evidence>
<keyword evidence="3" id="KW-0813">Transport</keyword>
<evidence type="ECO:0000313" key="10">
    <source>
        <dbReference type="Proteomes" id="UP000586827"/>
    </source>
</evidence>
<gene>
    <name evidence="9" type="ORF">HLB23_31720</name>
</gene>
<dbReference type="InterPro" id="IPR011606">
    <property type="entry name" value="Brnchd-chn_aa_trnsp_permease"/>
</dbReference>
<sequence>MRSIWRTLDRGVLTGIAAISLAVAMIGVSYGATAVTSGLPVWLPILLSVAVVAGGAEFVFIGIITAGGSLIAAVLAGLLVNARHLPYGLSVPDVVGSGWRRLIATHVMNDESVALALAQPDRDRRRAAYWLCGLGVLIAWPLGAAIGAILGSVVPDPNAFGLDAVFPAVLMTLVLPSLREPLARTAALAGAAVAAMTTPFLGAGVPVLLALAAVLLVVRRAGDDGSADGISAGDVSAEAASSESASADDPLADKSLTDKVFANEMFADEVFAGKASAGRIHAS</sequence>
<feature type="transmembrane region" description="Helical" evidence="8">
    <location>
        <begin position="12"/>
        <end position="33"/>
    </location>
</feature>
<feature type="transmembrane region" description="Helical" evidence="8">
    <location>
        <begin position="127"/>
        <end position="153"/>
    </location>
</feature>
<accession>A0A849C951</accession>
<keyword evidence="10" id="KW-1185">Reference proteome</keyword>
<proteinExistence type="inferred from homology"/>
<keyword evidence="4" id="KW-1003">Cell membrane</keyword>
<evidence type="ECO:0000256" key="8">
    <source>
        <dbReference type="SAM" id="Phobius"/>
    </source>
</evidence>
<dbReference type="PANTHER" id="PTHR34979:SF1">
    <property type="entry name" value="INNER MEMBRANE PROTEIN YGAZ"/>
    <property type="match status" value="1"/>
</dbReference>
<dbReference type="PANTHER" id="PTHR34979">
    <property type="entry name" value="INNER MEMBRANE PROTEIN YGAZ"/>
    <property type="match status" value="1"/>
</dbReference>
<name>A0A849C951_9NOCA</name>
<keyword evidence="6 8" id="KW-1133">Transmembrane helix</keyword>